<comment type="similarity">
    <text evidence="3 7">Belongs to the PRA1 family.</text>
</comment>
<dbReference type="PANTHER" id="PTHR19317">
    <property type="entry name" value="PRENYLATED RAB ACCEPTOR 1-RELATED"/>
    <property type="match status" value="1"/>
</dbReference>
<sequence>MLPSTTPIPISGNNNNDGAISRSIQNLTAFISLRRPLSEFFDTKSFDRPESLSYVGDRLRKNTNYFLLNYIFLSLTCASLLASALSLLIVFTLLALWLILYFFREDPLILWGYHVGNQVVLVALIVLSVLAVWFTGFLQDFSIGLGIGIILAALHGTFRNPEGLFLDESEAASSGLIGPPASTSNREYTIR</sequence>
<dbReference type="EMBL" id="JACGCM010002017">
    <property type="protein sequence ID" value="KAF6145977.1"/>
    <property type="molecule type" value="Genomic_DNA"/>
</dbReference>
<evidence type="ECO:0000313" key="8">
    <source>
        <dbReference type="EMBL" id="KAF6135300.1"/>
    </source>
</evidence>
<evidence type="ECO:0000256" key="1">
    <source>
        <dbReference type="ARBA" id="ARBA00002501"/>
    </source>
</evidence>
<evidence type="ECO:0000256" key="4">
    <source>
        <dbReference type="ARBA" id="ARBA00022692"/>
    </source>
</evidence>
<evidence type="ECO:0000256" key="2">
    <source>
        <dbReference type="ARBA" id="ARBA00004141"/>
    </source>
</evidence>
<dbReference type="Proteomes" id="UP000541444">
    <property type="component" value="Unassembled WGS sequence"/>
</dbReference>
<dbReference type="GO" id="GO:0016192">
    <property type="term" value="P:vesicle-mediated transport"/>
    <property type="evidence" value="ECO:0007669"/>
    <property type="project" value="UniProtKB-ARBA"/>
</dbReference>
<evidence type="ECO:0000313" key="10">
    <source>
        <dbReference type="Proteomes" id="UP000541444"/>
    </source>
</evidence>
<gene>
    <name evidence="8" type="ORF">GIB67_003787</name>
    <name evidence="9" type="ORF">GIB67_033336</name>
</gene>
<evidence type="ECO:0000256" key="5">
    <source>
        <dbReference type="ARBA" id="ARBA00022989"/>
    </source>
</evidence>
<keyword evidence="10" id="KW-1185">Reference proteome</keyword>
<dbReference type="GO" id="GO:0016020">
    <property type="term" value="C:membrane"/>
    <property type="evidence" value="ECO:0007669"/>
    <property type="project" value="UniProtKB-SubCell"/>
</dbReference>
<evidence type="ECO:0000256" key="6">
    <source>
        <dbReference type="ARBA" id="ARBA00023136"/>
    </source>
</evidence>
<dbReference type="AlphaFoldDB" id="A0A7J7KY51"/>
<comment type="function">
    <text evidence="1 7">May be involved in both secretory and endocytic intracellular trafficking in the endosomal/prevacuolar compartments.</text>
</comment>
<feature type="transmembrane region" description="Helical" evidence="7">
    <location>
        <begin position="115"/>
        <end position="135"/>
    </location>
</feature>
<accession>A0A7J7KY51</accession>
<dbReference type="OrthoDB" id="63113at2759"/>
<dbReference type="InterPro" id="IPR004895">
    <property type="entry name" value="Prenylated_rab_accept_PRA1"/>
</dbReference>
<comment type="caution">
    <text evidence="8">The sequence shown here is derived from an EMBL/GenBank/DDBJ whole genome shotgun (WGS) entry which is preliminary data.</text>
</comment>
<evidence type="ECO:0000256" key="3">
    <source>
        <dbReference type="ARBA" id="ARBA00006483"/>
    </source>
</evidence>
<comment type="subcellular location">
    <subcellularLocation>
        <location evidence="2 7">Membrane</location>
        <topology evidence="2 7">Multi-pass membrane protein</topology>
    </subcellularLocation>
</comment>
<keyword evidence="6 7" id="KW-0472">Membrane</keyword>
<name>A0A7J7KY51_9MAGN</name>
<proteinExistence type="inferred from homology"/>
<evidence type="ECO:0000256" key="7">
    <source>
        <dbReference type="RuleBase" id="RU363107"/>
    </source>
</evidence>
<dbReference type="GO" id="GO:0005783">
    <property type="term" value="C:endoplasmic reticulum"/>
    <property type="evidence" value="ECO:0007669"/>
    <property type="project" value="UniProtKB-ARBA"/>
</dbReference>
<evidence type="ECO:0000313" key="9">
    <source>
        <dbReference type="EMBL" id="KAF6145977.1"/>
    </source>
</evidence>
<keyword evidence="7" id="KW-0813">Transport</keyword>
<dbReference type="PANTHER" id="PTHR19317:SF53">
    <property type="entry name" value="PRA1 FAMILY PROTEIN G1"/>
    <property type="match status" value="1"/>
</dbReference>
<feature type="transmembrane region" description="Helical" evidence="7">
    <location>
        <begin position="141"/>
        <end position="158"/>
    </location>
</feature>
<reference evidence="8 10" key="1">
    <citation type="journal article" date="2020" name="IScience">
        <title>Genome Sequencing of the Endangered Kingdonia uniflora (Circaeasteraceae, Ranunculales) Reveals Potential Mechanisms of Evolutionary Specialization.</title>
        <authorList>
            <person name="Sun Y."/>
            <person name="Deng T."/>
            <person name="Zhang A."/>
            <person name="Moore M.J."/>
            <person name="Landis J.B."/>
            <person name="Lin N."/>
            <person name="Zhang H."/>
            <person name="Zhang X."/>
            <person name="Huang J."/>
            <person name="Zhang X."/>
            <person name="Sun H."/>
            <person name="Wang H."/>
        </authorList>
    </citation>
    <scope>NUCLEOTIDE SEQUENCE [LARGE SCALE GENOMIC DNA]</scope>
    <source>
        <strain evidence="8">TB1705</strain>
        <tissue evidence="8">Leaf</tissue>
    </source>
</reference>
<dbReference type="GO" id="GO:0005794">
    <property type="term" value="C:Golgi apparatus"/>
    <property type="evidence" value="ECO:0007669"/>
    <property type="project" value="TreeGrafter"/>
</dbReference>
<feature type="transmembrane region" description="Helical" evidence="7">
    <location>
        <begin position="70"/>
        <end position="103"/>
    </location>
</feature>
<keyword evidence="4 7" id="KW-0812">Transmembrane</keyword>
<keyword evidence="5 7" id="KW-1133">Transmembrane helix</keyword>
<organism evidence="8 10">
    <name type="scientific">Kingdonia uniflora</name>
    <dbReference type="NCBI Taxonomy" id="39325"/>
    <lineage>
        <taxon>Eukaryota</taxon>
        <taxon>Viridiplantae</taxon>
        <taxon>Streptophyta</taxon>
        <taxon>Embryophyta</taxon>
        <taxon>Tracheophyta</taxon>
        <taxon>Spermatophyta</taxon>
        <taxon>Magnoliopsida</taxon>
        <taxon>Ranunculales</taxon>
        <taxon>Circaeasteraceae</taxon>
        <taxon>Kingdonia</taxon>
    </lineage>
</organism>
<dbReference type="Pfam" id="PF03208">
    <property type="entry name" value="PRA1"/>
    <property type="match status" value="1"/>
</dbReference>
<dbReference type="EMBL" id="JACGCM010002797">
    <property type="protein sequence ID" value="KAF6135300.1"/>
    <property type="molecule type" value="Genomic_DNA"/>
</dbReference>
<protein>
    <recommendedName>
        <fullName evidence="7">PRA1 family protein</fullName>
    </recommendedName>
</protein>